<keyword evidence="2" id="KW-0378">Hydrolase</keyword>
<dbReference type="InterPro" id="IPR013087">
    <property type="entry name" value="Znf_C2H2_type"/>
</dbReference>
<feature type="domain" description="C2H2-type" evidence="1">
    <location>
        <begin position="76"/>
        <end position="97"/>
    </location>
</feature>
<organism evidence="2 3">
    <name type="scientific">Pseudomonas phage phiPMW</name>
    <dbReference type="NCBI Taxonomy" id="1815582"/>
    <lineage>
        <taxon>Viruses</taxon>
        <taxon>Duplodnaviria</taxon>
        <taxon>Heunggongvirae</taxon>
        <taxon>Uroviricota</taxon>
        <taxon>Caudoviricetes</taxon>
        <taxon>Plaisancevirus</taxon>
        <taxon>Plaisancevirus PMW</taxon>
    </lineage>
</organism>
<reference evidence="2 3" key="1">
    <citation type="submission" date="2016-03" db="EMBL/GenBank/DDBJ databases">
        <title>Characterization of pf16 and phiPMW: Two novel phages infecting Pseudomonas putida PpG1.</title>
        <authorList>
            <person name="Magill D.J."/>
            <person name="Krylov V.N."/>
            <person name="Allen C.C.R."/>
            <person name="McGrath J.W."/>
            <person name="Quinn J.P."/>
            <person name="Kulakov L.A."/>
        </authorList>
    </citation>
    <scope>NUCLEOTIDE SEQUENCE [LARGE SCALE GENOMIC DNA]</scope>
</reference>
<evidence type="ECO:0000259" key="1">
    <source>
        <dbReference type="PROSITE" id="PS00028"/>
    </source>
</evidence>
<dbReference type="PROSITE" id="PS00028">
    <property type="entry name" value="ZINC_FINGER_C2H2_1"/>
    <property type="match status" value="1"/>
</dbReference>
<dbReference type="Proteomes" id="UP000223738">
    <property type="component" value="Segment"/>
</dbReference>
<dbReference type="OrthoDB" id="14882at10239"/>
<protein>
    <submittedName>
        <fullName evidence="2">Homing endonuclease HNH</fullName>
    </submittedName>
</protein>
<accession>A0A1S5R1T3</accession>
<evidence type="ECO:0000313" key="3">
    <source>
        <dbReference type="Proteomes" id="UP000223738"/>
    </source>
</evidence>
<dbReference type="GO" id="GO:0004519">
    <property type="term" value="F:endonuclease activity"/>
    <property type="evidence" value="ECO:0007669"/>
    <property type="project" value="UniProtKB-KW"/>
</dbReference>
<proteinExistence type="predicted"/>
<name>A0A1S5R1T3_9CAUD</name>
<keyword evidence="2" id="KW-0540">Nuclease</keyword>
<gene>
    <name evidence="2" type="ORF">PMW_223</name>
</gene>
<dbReference type="EMBL" id="KU862660">
    <property type="protein sequence ID" value="ANA49348.1"/>
    <property type="molecule type" value="Genomic_DNA"/>
</dbReference>
<keyword evidence="2" id="KW-0255">Endonuclease</keyword>
<sequence>MAVPTPAEIAKRQKQLAGFRKKIGPDGKPFEKHTLSVVRSAIRSAWMKSDVKLAFLYSRTIPDMDPNTRTKWLFQCEICEKLYKMDEVEVDHKHGNHSFTKLSDFEGYFNNILMVSADDLQLLCKDIPKKNHTGCHSIKTLAEVRGISFDEAIFEKKVLAITNMKVSQQNEWLAERGVVGLKNQTQRDDAIRKIIKESENEQ</sequence>
<evidence type="ECO:0000313" key="2">
    <source>
        <dbReference type="EMBL" id="ANA49348.1"/>
    </source>
</evidence>
<keyword evidence="3" id="KW-1185">Reference proteome</keyword>
<dbReference type="CDD" id="cd00085">
    <property type="entry name" value="HNHc"/>
    <property type="match status" value="1"/>
</dbReference>
<dbReference type="InterPro" id="IPR003615">
    <property type="entry name" value="HNH_nuc"/>
</dbReference>